<dbReference type="RefSeq" id="WP_075033865.1">
    <property type="nucleotide sequence ID" value="NZ_FONR01000056.1"/>
</dbReference>
<protein>
    <recommendedName>
        <fullName evidence="4">YD repeat-containing protein</fullName>
    </recommendedName>
</protein>
<reference evidence="2 3" key="1">
    <citation type="submission" date="2016-10" db="EMBL/GenBank/DDBJ databases">
        <authorList>
            <person name="de Groot N.N."/>
        </authorList>
    </citation>
    <scope>NUCLEOTIDE SEQUENCE [LARGE SCALE GENOMIC DNA]</scope>
    <source>
        <strain evidence="2 3">OK461</strain>
    </source>
</reference>
<proteinExistence type="predicted"/>
<dbReference type="EMBL" id="FONR01000056">
    <property type="protein sequence ID" value="SFH19328.1"/>
    <property type="molecule type" value="Genomic_DNA"/>
</dbReference>
<organism evidence="2 3">
    <name type="scientific">Streptomyces mirabilis</name>
    <dbReference type="NCBI Taxonomy" id="68239"/>
    <lineage>
        <taxon>Bacteria</taxon>
        <taxon>Bacillati</taxon>
        <taxon>Actinomycetota</taxon>
        <taxon>Actinomycetes</taxon>
        <taxon>Kitasatosporales</taxon>
        <taxon>Streptomycetaceae</taxon>
        <taxon>Streptomyces</taxon>
    </lineage>
</organism>
<dbReference type="Proteomes" id="UP000181942">
    <property type="component" value="Unassembled WGS sequence"/>
</dbReference>
<evidence type="ECO:0008006" key="4">
    <source>
        <dbReference type="Google" id="ProtNLM"/>
    </source>
</evidence>
<evidence type="ECO:0000256" key="1">
    <source>
        <dbReference type="SAM" id="MobiDB-lite"/>
    </source>
</evidence>
<gene>
    <name evidence="2" type="ORF">SAMN02787118_1565</name>
</gene>
<evidence type="ECO:0000313" key="3">
    <source>
        <dbReference type="Proteomes" id="UP000181942"/>
    </source>
</evidence>
<dbReference type="AlphaFoldDB" id="A0A1I2Y0P6"/>
<accession>A0A1I2Y0P6</accession>
<sequence>MDRTCARRSGHTGPRTDGNFAQQTLNYDDQTHRLTDSTTTTQSGAAIADKTAYFYQPSGNVTKITDKLETGASDTQCFNYDWAQRLKTAWTAADDCAATPRPRRLHHRGRPLPVLAVLEL</sequence>
<dbReference type="Gene3D" id="2.180.10.10">
    <property type="entry name" value="RHS repeat-associated core"/>
    <property type="match status" value="1"/>
</dbReference>
<evidence type="ECO:0000313" key="2">
    <source>
        <dbReference type="EMBL" id="SFH19328.1"/>
    </source>
</evidence>
<feature type="region of interest" description="Disordered" evidence="1">
    <location>
        <begin position="1"/>
        <end position="22"/>
    </location>
</feature>
<feature type="compositionally biased region" description="Basic residues" evidence="1">
    <location>
        <begin position="1"/>
        <end position="10"/>
    </location>
</feature>
<name>A0A1I2Y0P6_9ACTN</name>